<gene>
    <name evidence="2" type="ORF">EV700_2865</name>
</gene>
<dbReference type="AlphaFoldDB" id="A0A4Q7YK31"/>
<evidence type="ECO:0000313" key="3">
    <source>
        <dbReference type="Proteomes" id="UP000292423"/>
    </source>
</evidence>
<dbReference type="Pfam" id="PF11738">
    <property type="entry name" value="DUF3298"/>
    <property type="match status" value="1"/>
</dbReference>
<dbReference type="InterPro" id="IPR021729">
    <property type="entry name" value="DUF3298"/>
</dbReference>
<organism evidence="2 3">
    <name type="scientific">Fluviicoccus keumensis</name>
    <dbReference type="NCBI Taxonomy" id="1435465"/>
    <lineage>
        <taxon>Bacteria</taxon>
        <taxon>Pseudomonadati</taxon>
        <taxon>Pseudomonadota</taxon>
        <taxon>Gammaproteobacteria</taxon>
        <taxon>Moraxellales</taxon>
        <taxon>Moraxellaceae</taxon>
        <taxon>Fluviicoccus</taxon>
    </lineage>
</organism>
<proteinExistence type="predicted"/>
<dbReference type="PROSITE" id="PS51257">
    <property type="entry name" value="PROKAR_LIPOPROTEIN"/>
    <property type="match status" value="1"/>
</dbReference>
<dbReference type="RefSeq" id="WP_130415012.1">
    <property type="nucleotide sequence ID" value="NZ_SHKX01000015.1"/>
</dbReference>
<feature type="domain" description="DUF3298" evidence="1">
    <location>
        <begin position="166"/>
        <end position="240"/>
    </location>
</feature>
<name>A0A4Q7YK31_9GAMM</name>
<protein>
    <submittedName>
        <fullName evidence="2">Uncharacterized protein DUF3298</fullName>
    </submittedName>
</protein>
<accession>A0A4Q7YK31</accession>
<reference evidence="2 3" key="1">
    <citation type="submission" date="2019-02" db="EMBL/GenBank/DDBJ databases">
        <title>Genomic Encyclopedia of Type Strains, Phase IV (KMG-IV): sequencing the most valuable type-strain genomes for metagenomic binning, comparative biology and taxonomic classification.</title>
        <authorList>
            <person name="Goeker M."/>
        </authorList>
    </citation>
    <scope>NUCLEOTIDE SEQUENCE [LARGE SCALE GENOMIC DNA]</scope>
    <source>
        <strain evidence="2 3">DSM 105135</strain>
    </source>
</reference>
<evidence type="ECO:0000313" key="2">
    <source>
        <dbReference type="EMBL" id="RZU37001.1"/>
    </source>
</evidence>
<dbReference type="InterPro" id="IPR037126">
    <property type="entry name" value="PdaC/RsiV-like_sf"/>
</dbReference>
<sequence>MNMRFLIVGLIAAGLSGCDQPEPPKPPAPAKTAQTFAPLTVTVEKTKVAKPGCKAKACPTLETDLERPSSDPVIDAQVDSALASMILLGDKPVQYSSIKTLAADFWAKAESDWNIELQSRVLYQNGPLLVVQLDSYLYNGGAHGIPNTLYLNIDRAHGNRVLTLADMLAEGQESAFWELVKPLHAAWLKEMDSTDAEFAQTWPFSKTPNVALLKDGIRVKYQVYEAGPFAFGQPEFVVSRDKLAPLLRPEFR</sequence>
<dbReference type="Gene3D" id="3.30.565.40">
    <property type="entry name" value="Fervidobacterium nodosum Rt17-B1 like"/>
    <property type="match status" value="1"/>
</dbReference>
<evidence type="ECO:0000259" key="1">
    <source>
        <dbReference type="Pfam" id="PF11738"/>
    </source>
</evidence>
<keyword evidence="3" id="KW-1185">Reference proteome</keyword>
<dbReference type="EMBL" id="SHKX01000015">
    <property type="protein sequence ID" value="RZU37001.1"/>
    <property type="molecule type" value="Genomic_DNA"/>
</dbReference>
<comment type="caution">
    <text evidence="2">The sequence shown here is derived from an EMBL/GenBank/DDBJ whole genome shotgun (WGS) entry which is preliminary data.</text>
</comment>
<dbReference type="Gene3D" id="3.90.640.20">
    <property type="entry name" value="Heat-shock cognate protein, ATPase"/>
    <property type="match status" value="1"/>
</dbReference>
<dbReference type="OrthoDB" id="8610451at2"/>
<dbReference type="Proteomes" id="UP000292423">
    <property type="component" value="Unassembled WGS sequence"/>
</dbReference>